<dbReference type="InterPro" id="IPR001199">
    <property type="entry name" value="Cyt_B5-like_heme/steroid-bd"/>
</dbReference>
<comment type="caution">
    <text evidence="3">The sequence shown here is derived from an EMBL/GenBank/DDBJ whole genome shotgun (WGS) entry which is preliminary data.</text>
</comment>
<dbReference type="AlphaFoldDB" id="A0A1D3D165"/>
<dbReference type="EMBL" id="JROU02001174">
    <property type="protein sequence ID" value="OEH77192.1"/>
    <property type="molecule type" value="Genomic_DNA"/>
</dbReference>
<protein>
    <recommendedName>
        <fullName evidence="2">Cytochrome b5 heme-binding domain-containing protein</fullName>
    </recommendedName>
</protein>
<organism evidence="3 4">
    <name type="scientific">Cyclospora cayetanensis</name>
    <dbReference type="NCBI Taxonomy" id="88456"/>
    <lineage>
        <taxon>Eukaryota</taxon>
        <taxon>Sar</taxon>
        <taxon>Alveolata</taxon>
        <taxon>Apicomplexa</taxon>
        <taxon>Conoidasida</taxon>
        <taxon>Coccidia</taxon>
        <taxon>Eucoccidiorida</taxon>
        <taxon>Eimeriorina</taxon>
        <taxon>Eimeriidae</taxon>
        <taxon>Cyclospora</taxon>
    </lineage>
</organism>
<feature type="compositionally biased region" description="Low complexity" evidence="1">
    <location>
        <begin position="31"/>
        <end position="48"/>
    </location>
</feature>
<evidence type="ECO:0000256" key="1">
    <source>
        <dbReference type="SAM" id="MobiDB-lite"/>
    </source>
</evidence>
<reference evidence="3 4" key="1">
    <citation type="journal article" date="2016" name="BMC Genomics">
        <title>Comparative genomics reveals Cyclospora cayetanensis possesses coccidia-like metabolism and invasion components but unique surface antigens.</title>
        <authorList>
            <person name="Liu S."/>
            <person name="Wang L."/>
            <person name="Zheng H."/>
            <person name="Xu Z."/>
            <person name="Roellig D.M."/>
            <person name="Li N."/>
            <person name="Frace M.A."/>
            <person name="Tang K."/>
            <person name="Arrowood M.J."/>
            <person name="Moss D.M."/>
            <person name="Zhang L."/>
            <person name="Feng Y."/>
            <person name="Xiao L."/>
        </authorList>
    </citation>
    <scope>NUCLEOTIDE SEQUENCE [LARGE SCALE GENOMIC DNA]</scope>
    <source>
        <strain evidence="3 4">CHN_HEN01</strain>
    </source>
</reference>
<dbReference type="InParanoid" id="A0A1D3D165"/>
<feature type="domain" description="Cytochrome b5 heme-binding" evidence="2">
    <location>
        <begin position="280"/>
        <end position="320"/>
    </location>
</feature>
<dbReference type="Pfam" id="PF00173">
    <property type="entry name" value="Cyt-b5"/>
    <property type="match status" value="1"/>
</dbReference>
<sequence>MTAISKEKMSHWIGGDGTAGAADATREAAPPKEASATAAKAARPSNPAQPSAATLHPEESCILGTASTAAATAAAGVCGVEAQEAAAARATPDDSVPLDVIAVTDGQDITEAADISMAASSTAPIGSTLGAAKELFAHPAAREILQKGRCCLEDEVPSRMHRQLPEERLLPQEQHQQTLLSALADIFSLSPHEHLEEQRAQCLHRSVRGLEEDDQKRESDSRSSIRMAYDFVMRWLVGRGTLAGSGRAEFPLPHSSSSSGGRGDLPSFTPCQVYRHFLLGSLLLYANKKVYKINGLLGRHPGGDTCLLKHLAQDCTRDFLFHTRCGRCLWRGFLVGVSESCAGWTDSKQQRLAELKEQFLLQYMQKHQPDMQHEHSYQQSWLLLQQQQQAFKTLKDAGCNRCRPEKLGGLRAGEALAEDEDNRHMPEADA</sequence>
<evidence type="ECO:0000313" key="4">
    <source>
        <dbReference type="Proteomes" id="UP000095192"/>
    </source>
</evidence>
<keyword evidence="4" id="KW-1185">Reference proteome</keyword>
<dbReference type="InterPro" id="IPR036400">
    <property type="entry name" value="Cyt_B5-like_heme/steroid_sf"/>
</dbReference>
<evidence type="ECO:0000259" key="2">
    <source>
        <dbReference type="Pfam" id="PF00173"/>
    </source>
</evidence>
<dbReference type="Proteomes" id="UP000095192">
    <property type="component" value="Unassembled WGS sequence"/>
</dbReference>
<dbReference type="VEuPathDB" id="ToxoDB:cyc_02247"/>
<name>A0A1D3D165_9EIME</name>
<gene>
    <name evidence="3" type="ORF">cyc_02247</name>
</gene>
<dbReference type="Gene3D" id="3.10.120.10">
    <property type="entry name" value="Cytochrome b5-like heme/steroid binding domain"/>
    <property type="match status" value="1"/>
</dbReference>
<evidence type="ECO:0000313" key="3">
    <source>
        <dbReference type="EMBL" id="OEH77192.1"/>
    </source>
</evidence>
<dbReference type="VEuPathDB" id="ToxoDB:LOC34619126"/>
<feature type="region of interest" description="Disordered" evidence="1">
    <location>
        <begin position="1"/>
        <end position="55"/>
    </location>
</feature>
<feature type="compositionally biased region" description="Basic and acidic residues" evidence="1">
    <location>
        <begin position="1"/>
        <end position="10"/>
    </location>
</feature>
<proteinExistence type="predicted"/>
<dbReference type="SUPFAM" id="SSF55856">
    <property type="entry name" value="Cytochrome b5-like heme/steroid binding domain"/>
    <property type="match status" value="1"/>
</dbReference>
<accession>A0A1D3D165</accession>